<dbReference type="InParanoid" id="C8X656"/>
<dbReference type="STRING" id="479431.Namu_0404"/>
<organism evidence="3 4">
    <name type="scientific">Nakamurella multipartita (strain ATCC 700099 / DSM 44233 / CIP 104796 / JCM 9543 / NBRC 105858 / Y-104)</name>
    <name type="common">Microsphaera multipartita</name>
    <dbReference type="NCBI Taxonomy" id="479431"/>
    <lineage>
        <taxon>Bacteria</taxon>
        <taxon>Bacillati</taxon>
        <taxon>Actinomycetota</taxon>
        <taxon>Actinomycetes</taxon>
        <taxon>Nakamurellales</taxon>
        <taxon>Nakamurellaceae</taxon>
        <taxon>Nakamurella</taxon>
    </lineage>
</organism>
<protein>
    <submittedName>
        <fullName evidence="3">UspA domain protein</fullName>
    </submittedName>
</protein>
<dbReference type="KEGG" id="nml:Namu_0404"/>
<name>C8X656_NAKMY</name>
<feature type="domain" description="UspA" evidence="2">
    <location>
        <begin position="3"/>
        <end position="143"/>
    </location>
</feature>
<evidence type="ECO:0000313" key="4">
    <source>
        <dbReference type="Proteomes" id="UP000002218"/>
    </source>
</evidence>
<dbReference type="OrthoDB" id="5186731at2"/>
<reference evidence="4" key="1">
    <citation type="submission" date="2009-09" db="EMBL/GenBank/DDBJ databases">
        <title>The complete genome of Nakamurella multipartita DSM 44233.</title>
        <authorList>
            <consortium name="US DOE Joint Genome Institute (JGI-PGF)"/>
            <person name="Lucas S."/>
            <person name="Copeland A."/>
            <person name="Lapidus A."/>
            <person name="Glavina del Rio T."/>
            <person name="Dalin E."/>
            <person name="Tice H."/>
            <person name="Bruce D."/>
            <person name="Goodwin L."/>
            <person name="Pitluck S."/>
            <person name="Kyrpides N."/>
            <person name="Mavromatis K."/>
            <person name="Ivanova N."/>
            <person name="Ovchinnikova G."/>
            <person name="Sims D."/>
            <person name="Meincke L."/>
            <person name="Brettin T."/>
            <person name="Detter J.C."/>
            <person name="Han C."/>
            <person name="Larimer F."/>
            <person name="Land M."/>
            <person name="Hauser L."/>
            <person name="Markowitz V."/>
            <person name="Cheng J.-F."/>
            <person name="Hugenholtz P."/>
            <person name="Woyke T."/>
            <person name="Wu D."/>
            <person name="Klenk H.-P."/>
            <person name="Eisen J.A."/>
        </authorList>
    </citation>
    <scope>NUCLEOTIDE SEQUENCE [LARGE SCALE GENOMIC DNA]</scope>
    <source>
        <strain evidence="4">ATCC 700099 / DSM 44233 / CIP 104796 / JCM 9543 / NBRC 105858 / Y-104</strain>
    </source>
</reference>
<dbReference type="RefSeq" id="WP_015745745.1">
    <property type="nucleotide sequence ID" value="NC_013235.1"/>
</dbReference>
<dbReference type="EMBL" id="CP001737">
    <property type="protein sequence ID" value="ACV76827.1"/>
    <property type="molecule type" value="Genomic_DNA"/>
</dbReference>
<gene>
    <name evidence="3" type="ordered locus">Namu_0404</name>
</gene>
<dbReference type="CDD" id="cd00293">
    <property type="entry name" value="USP-like"/>
    <property type="match status" value="1"/>
</dbReference>
<reference evidence="3 4" key="2">
    <citation type="journal article" date="2010" name="Stand. Genomic Sci.">
        <title>Complete genome sequence of Nakamurella multipartita type strain (Y-104).</title>
        <authorList>
            <person name="Tice H."/>
            <person name="Mayilraj S."/>
            <person name="Sims D."/>
            <person name="Lapidus A."/>
            <person name="Nolan M."/>
            <person name="Lucas S."/>
            <person name="Glavina Del Rio T."/>
            <person name="Copeland A."/>
            <person name="Cheng J.F."/>
            <person name="Meincke L."/>
            <person name="Bruce D."/>
            <person name="Goodwin L."/>
            <person name="Pitluck S."/>
            <person name="Ivanova N."/>
            <person name="Mavromatis K."/>
            <person name="Ovchinnikova G."/>
            <person name="Pati A."/>
            <person name="Chen A."/>
            <person name="Palaniappan K."/>
            <person name="Land M."/>
            <person name="Hauser L."/>
            <person name="Chang Y.J."/>
            <person name="Jeffries C.D."/>
            <person name="Detter J.C."/>
            <person name="Brettin T."/>
            <person name="Rohde M."/>
            <person name="Goker M."/>
            <person name="Bristow J."/>
            <person name="Eisen J.A."/>
            <person name="Markowitz V."/>
            <person name="Hugenholtz P."/>
            <person name="Kyrpides N.C."/>
            <person name="Klenk H.P."/>
            <person name="Chen F."/>
        </authorList>
    </citation>
    <scope>NUCLEOTIDE SEQUENCE [LARGE SCALE GENOMIC DNA]</scope>
    <source>
        <strain evidence="4">ATCC 700099 / DSM 44233 / CIP 104796 / JCM 9543 / NBRC 105858 / Y-104</strain>
    </source>
</reference>
<comment type="similarity">
    <text evidence="1">Belongs to the universal stress protein A family.</text>
</comment>
<proteinExistence type="inferred from homology"/>
<dbReference type="PANTHER" id="PTHR46268:SF6">
    <property type="entry name" value="UNIVERSAL STRESS PROTEIN UP12"/>
    <property type="match status" value="1"/>
</dbReference>
<dbReference type="InterPro" id="IPR006016">
    <property type="entry name" value="UspA"/>
</dbReference>
<dbReference type="Gene3D" id="3.40.50.620">
    <property type="entry name" value="HUPs"/>
    <property type="match status" value="1"/>
</dbReference>
<evidence type="ECO:0000259" key="2">
    <source>
        <dbReference type="Pfam" id="PF00582"/>
    </source>
</evidence>
<dbReference type="eggNOG" id="COG0589">
    <property type="taxonomic scope" value="Bacteria"/>
</dbReference>
<dbReference type="InterPro" id="IPR006015">
    <property type="entry name" value="Universal_stress_UspA"/>
</dbReference>
<accession>C8X656</accession>
<dbReference type="AlphaFoldDB" id="C8X656"/>
<dbReference type="PANTHER" id="PTHR46268">
    <property type="entry name" value="STRESS RESPONSE PROTEIN NHAX"/>
    <property type="match status" value="1"/>
</dbReference>
<dbReference type="SUPFAM" id="SSF52402">
    <property type="entry name" value="Adenine nucleotide alpha hydrolases-like"/>
    <property type="match status" value="1"/>
</dbReference>
<keyword evidence="4" id="KW-1185">Reference proteome</keyword>
<evidence type="ECO:0000313" key="3">
    <source>
        <dbReference type="EMBL" id="ACV76827.1"/>
    </source>
</evidence>
<dbReference type="PRINTS" id="PR01438">
    <property type="entry name" value="UNVRSLSTRESS"/>
</dbReference>
<dbReference type="Proteomes" id="UP000002218">
    <property type="component" value="Chromosome"/>
</dbReference>
<evidence type="ECO:0000256" key="1">
    <source>
        <dbReference type="ARBA" id="ARBA00008791"/>
    </source>
</evidence>
<sequence length="143" mass="15558">MTSILIGIDSSEASDRALALGLRLARWANAEVLIVHAIPWSPYSFQTNEENEFRAGEREHEIQAATTQLLEPALTKAKEAGARADGITRHGHPVEVLVELAEEHHVDHVVVGRTGESRMKKVLYGGIPGRLILNSPVAVTVVP</sequence>
<dbReference type="Pfam" id="PF00582">
    <property type="entry name" value="Usp"/>
    <property type="match status" value="1"/>
</dbReference>
<dbReference type="InterPro" id="IPR014729">
    <property type="entry name" value="Rossmann-like_a/b/a_fold"/>
</dbReference>
<dbReference type="HOGENOM" id="CLU_049301_16_2_11"/>